<feature type="domain" description="Fumarylacetoacetase-like C-terminal" evidence="2">
    <location>
        <begin position="26"/>
        <end position="82"/>
    </location>
</feature>
<dbReference type="InterPro" id="IPR011234">
    <property type="entry name" value="Fumarylacetoacetase-like_C"/>
</dbReference>
<sequence>MSFVASQPVLVPIQNTQENYPVNRLFFVGQNYESHAKEMGSEANKKSPFFFTKSLSAYVPSGSTISYPPGTKNFHHEMELVVA</sequence>
<proteinExistence type="predicted"/>
<evidence type="ECO:0000259" key="2">
    <source>
        <dbReference type="Pfam" id="PF01557"/>
    </source>
</evidence>
<dbReference type="PANTHER" id="PTHR11820:SF90">
    <property type="entry name" value="FLUTATHIONE S-TRANSFERASE"/>
    <property type="match status" value="1"/>
</dbReference>
<dbReference type="InterPro" id="IPR036663">
    <property type="entry name" value="Fumarylacetoacetase_C_sf"/>
</dbReference>
<organism evidence="3">
    <name type="scientific">marine metagenome</name>
    <dbReference type="NCBI Taxonomy" id="408172"/>
    <lineage>
        <taxon>unclassified sequences</taxon>
        <taxon>metagenomes</taxon>
        <taxon>ecological metagenomes</taxon>
    </lineage>
</organism>
<dbReference type="Gene3D" id="3.90.850.10">
    <property type="entry name" value="Fumarylacetoacetase-like, C-terminal domain"/>
    <property type="match status" value="1"/>
</dbReference>
<evidence type="ECO:0000256" key="1">
    <source>
        <dbReference type="ARBA" id="ARBA00022723"/>
    </source>
</evidence>
<gene>
    <name evidence="3" type="ORF">METZ01_LOCUS478422</name>
</gene>
<feature type="non-terminal residue" evidence="3">
    <location>
        <position position="83"/>
    </location>
</feature>
<dbReference type="EMBL" id="UINC01204714">
    <property type="protein sequence ID" value="SVE25568.1"/>
    <property type="molecule type" value="Genomic_DNA"/>
</dbReference>
<keyword evidence="1" id="KW-0479">Metal-binding</keyword>
<reference evidence="3" key="1">
    <citation type="submission" date="2018-05" db="EMBL/GenBank/DDBJ databases">
        <authorList>
            <person name="Lanie J.A."/>
            <person name="Ng W.-L."/>
            <person name="Kazmierczak K.M."/>
            <person name="Andrzejewski T.M."/>
            <person name="Davidsen T.M."/>
            <person name="Wayne K.J."/>
            <person name="Tettelin H."/>
            <person name="Glass J.I."/>
            <person name="Rusch D."/>
            <person name="Podicherti R."/>
            <person name="Tsui H.-C.T."/>
            <person name="Winkler M.E."/>
        </authorList>
    </citation>
    <scope>NUCLEOTIDE SEQUENCE</scope>
</reference>
<dbReference type="SUPFAM" id="SSF56529">
    <property type="entry name" value="FAH"/>
    <property type="match status" value="1"/>
</dbReference>
<dbReference type="GO" id="GO:0018773">
    <property type="term" value="F:acetylpyruvate hydrolase activity"/>
    <property type="evidence" value="ECO:0007669"/>
    <property type="project" value="TreeGrafter"/>
</dbReference>
<dbReference type="Pfam" id="PF01557">
    <property type="entry name" value="FAA_hydrolase"/>
    <property type="match status" value="1"/>
</dbReference>
<accession>A0A383C1R1</accession>
<dbReference type="PANTHER" id="PTHR11820">
    <property type="entry name" value="ACYLPYRUVASE"/>
    <property type="match status" value="1"/>
</dbReference>
<protein>
    <recommendedName>
        <fullName evidence="2">Fumarylacetoacetase-like C-terminal domain-containing protein</fullName>
    </recommendedName>
</protein>
<name>A0A383C1R1_9ZZZZ</name>
<dbReference type="GO" id="GO:0046872">
    <property type="term" value="F:metal ion binding"/>
    <property type="evidence" value="ECO:0007669"/>
    <property type="project" value="UniProtKB-KW"/>
</dbReference>
<dbReference type="AlphaFoldDB" id="A0A383C1R1"/>
<evidence type="ECO:0000313" key="3">
    <source>
        <dbReference type="EMBL" id="SVE25568.1"/>
    </source>
</evidence>